<evidence type="ECO:0000313" key="2">
    <source>
        <dbReference type="EMBL" id="NEC54618.1"/>
    </source>
</evidence>
<reference evidence="3 4" key="1">
    <citation type="submission" date="2016-10" db="EMBL/GenBank/DDBJ databases">
        <authorList>
            <person name="de Groot N.N."/>
        </authorList>
    </citation>
    <scope>NUCLEOTIDE SEQUENCE [LARGE SCALE GENOMIC DNA]</scope>
    <source>
        <strain evidence="3 4">DSM 44637</strain>
    </source>
</reference>
<accession>A0A1I6A1S1</accession>
<dbReference type="Proteomes" id="UP000470404">
    <property type="component" value="Unassembled WGS sequence"/>
</dbReference>
<evidence type="ECO:0000313" key="3">
    <source>
        <dbReference type="EMBL" id="SFQ62656.1"/>
    </source>
</evidence>
<reference evidence="2 5" key="2">
    <citation type="submission" date="2020-01" db="EMBL/GenBank/DDBJ databases">
        <title>Insect and environment-associated Actinomycetes.</title>
        <authorList>
            <person name="Currrie C."/>
            <person name="Chevrette M."/>
            <person name="Carlson C."/>
            <person name="Stubbendieck R."/>
            <person name="Wendt-Pienkowski E."/>
        </authorList>
    </citation>
    <scope>NUCLEOTIDE SEQUENCE [LARGE SCALE GENOMIC DNA]</scope>
    <source>
        <strain evidence="2 5">SID8386</strain>
    </source>
</reference>
<keyword evidence="5" id="KW-1185">Reference proteome</keyword>
<dbReference type="Gene3D" id="3.40.50.720">
    <property type="entry name" value="NAD(P)-binding Rossmann-like Domain"/>
    <property type="match status" value="1"/>
</dbReference>
<dbReference type="AlphaFoldDB" id="A0A1I6A1S1"/>
<proteinExistence type="predicted"/>
<dbReference type="EMBL" id="FOWC01000017">
    <property type="protein sequence ID" value="SFQ62656.1"/>
    <property type="molecule type" value="Genomic_DNA"/>
</dbReference>
<name>A0A1I6A1S1_9PSEU</name>
<dbReference type="PANTHER" id="PTHR43162">
    <property type="match status" value="1"/>
</dbReference>
<gene>
    <name evidence="2" type="ORF">G3I59_03140</name>
    <name evidence="3" type="ORF">SAMN05421854_11724</name>
</gene>
<dbReference type="Gene3D" id="3.90.25.10">
    <property type="entry name" value="UDP-galactose 4-epimerase, domain 1"/>
    <property type="match status" value="1"/>
</dbReference>
<sequence length="297" mass="31579">MIVVTAPTGNIGSRVLAEIADGARPVRAIVRDPAKLPADLRERVDVHVGSHSDPEVLARAFDGADTVFWLVPPDPRAESVDAAYSGFARPAVEAIRTHGVRRVVSVSALGRGTASAERAGHVTATLAMDDLIADTGVAFRALANPTFMDNLLRQASVIKEQGAFYDVLPPDYAAPTACTRDIAAVASRLLLDPLWTGRQEVPVLGPQDLSPGQEASIVSEVLGISVKYQQIPVSALGARVLANGHSEAMAQSMMDMATAKLNHLDAGVTRTPQHAVETPTTFRQWCEEVLKPVVDKA</sequence>
<feature type="domain" description="NAD(P)-binding" evidence="1">
    <location>
        <begin position="8"/>
        <end position="193"/>
    </location>
</feature>
<evidence type="ECO:0000313" key="4">
    <source>
        <dbReference type="Proteomes" id="UP000199137"/>
    </source>
</evidence>
<dbReference type="Pfam" id="PF13460">
    <property type="entry name" value="NAD_binding_10"/>
    <property type="match status" value="1"/>
</dbReference>
<dbReference type="Proteomes" id="UP000199137">
    <property type="component" value="Unassembled WGS sequence"/>
</dbReference>
<dbReference type="SUPFAM" id="SSF51735">
    <property type="entry name" value="NAD(P)-binding Rossmann-fold domains"/>
    <property type="match status" value="1"/>
</dbReference>
<dbReference type="EMBL" id="JAAGNC010000027">
    <property type="protein sequence ID" value="NEC54618.1"/>
    <property type="molecule type" value="Genomic_DNA"/>
</dbReference>
<dbReference type="InterPro" id="IPR051604">
    <property type="entry name" value="Ergot_Alk_Oxidoreductase"/>
</dbReference>
<evidence type="ECO:0000313" key="5">
    <source>
        <dbReference type="Proteomes" id="UP000470404"/>
    </source>
</evidence>
<evidence type="ECO:0000259" key="1">
    <source>
        <dbReference type="Pfam" id="PF13460"/>
    </source>
</evidence>
<dbReference type="PANTHER" id="PTHR43162:SF1">
    <property type="entry name" value="PRESTALK A DIFFERENTIATION PROTEIN A"/>
    <property type="match status" value="1"/>
</dbReference>
<organism evidence="3 4">
    <name type="scientific">Amycolatopsis rubida</name>
    <dbReference type="NCBI Taxonomy" id="112413"/>
    <lineage>
        <taxon>Bacteria</taxon>
        <taxon>Bacillati</taxon>
        <taxon>Actinomycetota</taxon>
        <taxon>Actinomycetes</taxon>
        <taxon>Pseudonocardiales</taxon>
        <taxon>Pseudonocardiaceae</taxon>
        <taxon>Amycolatopsis</taxon>
    </lineage>
</organism>
<dbReference type="InterPro" id="IPR036291">
    <property type="entry name" value="NAD(P)-bd_dom_sf"/>
</dbReference>
<dbReference type="STRING" id="112413.SAMN05421854_11724"/>
<dbReference type="InterPro" id="IPR016040">
    <property type="entry name" value="NAD(P)-bd_dom"/>
</dbReference>
<dbReference type="OrthoDB" id="4632815at2"/>
<protein>
    <submittedName>
        <fullName evidence="2">NAD(P)H-binding protein</fullName>
    </submittedName>
    <submittedName>
        <fullName evidence="3">Uncharacterized conserved protein YbjT, contains NAD(P)-binding and DUF2867 domains</fullName>
    </submittedName>
</protein>
<dbReference type="RefSeq" id="WP_067586965.1">
    <property type="nucleotide sequence ID" value="NZ_FOWC01000017.1"/>
</dbReference>